<dbReference type="Gene3D" id="3.40.50.300">
    <property type="entry name" value="P-loop containing nucleotide triphosphate hydrolases"/>
    <property type="match status" value="2"/>
</dbReference>
<feature type="domain" description="Helicase C-terminal" evidence="14">
    <location>
        <begin position="239"/>
        <end position="400"/>
    </location>
</feature>
<dbReference type="PROSITE" id="PS51195">
    <property type="entry name" value="Q_MOTIF"/>
    <property type="match status" value="1"/>
</dbReference>
<dbReference type="FunFam" id="3.40.50.300:FF:000498">
    <property type="entry name" value="Eukaryotic initiation factor 4A-III"/>
    <property type="match status" value="1"/>
</dbReference>
<dbReference type="InterPro" id="IPR014001">
    <property type="entry name" value="Helicase_ATP-bd"/>
</dbReference>
<dbReference type="Pfam" id="PF00271">
    <property type="entry name" value="Helicase_C"/>
    <property type="match status" value="1"/>
</dbReference>
<keyword evidence="6 12" id="KW-0067">ATP-binding</keyword>
<dbReference type="GO" id="GO:0005634">
    <property type="term" value="C:nucleus"/>
    <property type="evidence" value="ECO:0007669"/>
    <property type="project" value="UniProtKB-SubCell"/>
</dbReference>
<dbReference type="OrthoDB" id="10265785at2759"/>
<evidence type="ECO:0000313" key="16">
    <source>
        <dbReference type="EMBL" id="TPX40421.1"/>
    </source>
</evidence>
<dbReference type="EC" id="3.6.4.13" evidence="2"/>
<dbReference type="GO" id="GO:0016787">
    <property type="term" value="F:hydrolase activity"/>
    <property type="evidence" value="ECO:0007669"/>
    <property type="project" value="UniProtKB-KW"/>
</dbReference>
<dbReference type="GO" id="GO:0003723">
    <property type="term" value="F:RNA binding"/>
    <property type="evidence" value="ECO:0007669"/>
    <property type="project" value="UniProtKB-KW"/>
</dbReference>
<dbReference type="SUPFAM" id="SSF52540">
    <property type="entry name" value="P-loop containing nucleoside triphosphate hydrolases"/>
    <property type="match status" value="1"/>
</dbReference>
<evidence type="ECO:0000313" key="19">
    <source>
        <dbReference type="Proteomes" id="UP000320475"/>
    </source>
</evidence>
<keyword evidence="3 12" id="KW-0547">Nucleotide-binding</keyword>
<dbReference type="STRING" id="286115.A0A507CKV6"/>
<protein>
    <recommendedName>
        <fullName evidence="2">RNA helicase</fullName>
        <ecNumber evidence="2">3.6.4.13</ecNumber>
    </recommendedName>
</protein>
<evidence type="ECO:0000313" key="18">
    <source>
        <dbReference type="Proteomes" id="UP000317494"/>
    </source>
</evidence>
<dbReference type="SMART" id="SM00487">
    <property type="entry name" value="DEXDc"/>
    <property type="match status" value="1"/>
</dbReference>
<evidence type="ECO:0000256" key="6">
    <source>
        <dbReference type="ARBA" id="ARBA00022840"/>
    </source>
</evidence>
<dbReference type="Proteomes" id="UP000320475">
    <property type="component" value="Unassembled WGS sequence"/>
</dbReference>
<dbReference type="CDD" id="cd18045">
    <property type="entry name" value="DEADc_EIF4AIII_DDX48"/>
    <property type="match status" value="1"/>
</dbReference>
<dbReference type="PANTHER" id="PTHR47958">
    <property type="entry name" value="ATP-DEPENDENT RNA HELICASE DBP3"/>
    <property type="match status" value="1"/>
</dbReference>
<dbReference type="InterPro" id="IPR000629">
    <property type="entry name" value="RNA-helicase_DEAD-box_CS"/>
</dbReference>
<evidence type="ECO:0000256" key="12">
    <source>
        <dbReference type="RuleBase" id="RU000492"/>
    </source>
</evidence>
<comment type="caution">
    <text evidence="16">The sequence shown here is derived from an EMBL/GenBank/DDBJ whole genome shotgun (WGS) entry which is preliminary data.</text>
</comment>
<dbReference type="InterPro" id="IPR001650">
    <property type="entry name" value="Helicase_C-like"/>
</dbReference>
<dbReference type="EMBL" id="QEAM01000043">
    <property type="protein sequence ID" value="TPX48902.1"/>
    <property type="molecule type" value="Genomic_DNA"/>
</dbReference>
<name>A0A507CKV6_9FUNG</name>
<dbReference type="GO" id="GO:0005524">
    <property type="term" value="F:ATP binding"/>
    <property type="evidence" value="ECO:0007669"/>
    <property type="project" value="UniProtKB-KW"/>
</dbReference>
<organism evidence="16 18">
    <name type="scientific">Synchytrium endobioticum</name>
    <dbReference type="NCBI Taxonomy" id="286115"/>
    <lineage>
        <taxon>Eukaryota</taxon>
        <taxon>Fungi</taxon>
        <taxon>Fungi incertae sedis</taxon>
        <taxon>Chytridiomycota</taxon>
        <taxon>Chytridiomycota incertae sedis</taxon>
        <taxon>Chytridiomycetes</taxon>
        <taxon>Synchytriales</taxon>
        <taxon>Synchytriaceae</taxon>
        <taxon>Synchytrium</taxon>
    </lineage>
</organism>
<comment type="subcellular location">
    <subcellularLocation>
        <location evidence="1">Nucleus</location>
    </subcellularLocation>
</comment>
<evidence type="ECO:0000259" key="13">
    <source>
        <dbReference type="PROSITE" id="PS51192"/>
    </source>
</evidence>
<feature type="domain" description="DEAD-box RNA helicase Q" evidence="15">
    <location>
        <begin position="27"/>
        <end position="55"/>
    </location>
</feature>
<evidence type="ECO:0000313" key="17">
    <source>
        <dbReference type="EMBL" id="TPX48902.1"/>
    </source>
</evidence>
<evidence type="ECO:0000256" key="5">
    <source>
        <dbReference type="ARBA" id="ARBA00022806"/>
    </source>
</evidence>
<dbReference type="EMBL" id="QEAN01000314">
    <property type="protein sequence ID" value="TPX40421.1"/>
    <property type="molecule type" value="Genomic_DNA"/>
</dbReference>
<evidence type="ECO:0000256" key="9">
    <source>
        <dbReference type="ARBA" id="ARBA00037945"/>
    </source>
</evidence>
<evidence type="ECO:0000256" key="11">
    <source>
        <dbReference type="PROSITE-ProRule" id="PRU00552"/>
    </source>
</evidence>
<keyword evidence="5 12" id="KW-0347">Helicase</keyword>
<evidence type="ECO:0000256" key="4">
    <source>
        <dbReference type="ARBA" id="ARBA00022801"/>
    </source>
</evidence>
<dbReference type="VEuPathDB" id="FungiDB:SeMB42_g06008"/>
<accession>A0A507CKV6</accession>
<dbReference type="FunFam" id="3.40.50.300:FF:000031">
    <property type="entry name" value="Eukaryotic initiation factor 4A-III"/>
    <property type="match status" value="1"/>
</dbReference>
<dbReference type="Pfam" id="PF00270">
    <property type="entry name" value="DEAD"/>
    <property type="match status" value="1"/>
</dbReference>
<keyword evidence="4 12" id="KW-0378">Hydrolase</keyword>
<evidence type="ECO:0000256" key="1">
    <source>
        <dbReference type="ARBA" id="ARBA00004123"/>
    </source>
</evidence>
<evidence type="ECO:0000259" key="14">
    <source>
        <dbReference type="PROSITE" id="PS51194"/>
    </source>
</evidence>
<comment type="similarity">
    <text evidence="9">Belongs to the DEAD box helicase family. DDX48/FAL1 subfamily.</text>
</comment>
<evidence type="ECO:0000256" key="2">
    <source>
        <dbReference type="ARBA" id="ARBA00012552"/>
    </source>
</evidence>
<keyword evidence="8" id="KW-0539">Nucleus</keyword>
<feature type="short sequence motif" description="Q motif" evidence="11">
    <location>
        <begin position="27"/>
        <end position="55"/>
    </location>
</feature>
<evidence type="ECO:0000256" key="8">
    <source>
        <dbReference type="ARBA" id="ARBA00023242"/>
    </source>
</evidence>
<dbReference type="InterPro" id="IPR011545">
    <property type="entry name" value="DEAD/DEAH_box_helicase_dom"/>
</dbReference>
<sequence length="400" mass="45440">MAAIGGIDRAVDDKLFFETSGDVQVVNSFDAMKLKEDLLRGIYAYNFEKPSAIQQRAILPIIKGRDVIAQAQSGTGKSATFAISVLQSISTDNRETQALILSPTRELATQHQSVILALGDYMNVQCHACIGGTSVGEDIRKLDHGQHVVSGTPGRVFDMIKRKHLRTRNIKILVLDEADEMLSMGFKDQIYDVYRYLPPSTQVVLLSATLPGEVLEMTNKFMTDPIRILVKRDELTLEGIKQFFVSVEKEEWKFDTLCDLYDTLTITQAVIFCNTRRKVEWLTEKMRENNFTVASMHGEMVQKERDAIMQEFRQGASRVLITTDVWARGIDVQQVSLVINYDLPNNRELYIHRIGRSGRFGRKGVAINFVKSDDIKILRDIEQYYSTQIDEMPMNVTDLI</sequence>
<dbReference type="PROSITE" id="PS51192">
    <property type="entry name" value="HELICASE_ATP_BIND_1"/>
    <property type="match status" value="1"/>
</dbReference>
<dbReference type="Proteomes" id="UP000317494">
    <property type="component" value="Unassembled WGS sequence"/>
</dbReference>
<feature type="domain" description="Helicase ATP-binding" evidence="13">
    <location>
        <begin position="58"/>
        <end position="228"/>
    </location>
</feature>
<evidence type="ECO:0000259" key="15">
    <source>
        <dbReference type="PROSITE" id="PS51195"/>
    </source>
</evidence>
<gene>
    <name evidence="17" type="ORF">SeLEV6574_g01784</name>
    <name evidence="16" type="ORF">SeMB42_g06008</name>
</gene>
<dbReference type="PROSITE" id="PS00039">
    <property type="entry name" value="DEAD_ATP_HELICASE"/>
    <property type="match status" value="1"/>
</dbReference>
<dbReference type="SMART" id="SM00490">
    <property type="entry name" value="HELICc"/>
    <property type="match status" value="1"/>
</dbReference>
<reference evidence="18 19" key="1">
    <citation type="journal article" date="2019" name="Sci. Rep.">
        <title>Comparative genomics of chytrid fungi reveal insights into the obligate biotrophic and pathogenic lifestyle of Synchytrium endobioticum.</title>
        <authorList>
            <person name="van de Vossenberg B.T.L.H."/>
            <person name="Warris S."/>
            <person name="Nguyen H.D.T."/>
            <person name="van Gent-Pelzer M.P.E."/>
            <person name="Joly D.L."/>
            <person name="van de Geest H.C."/>
            <person name="Bonants P.J.M."/>
            <person name="Smith D.S."/>
            <person name="Levesque C.A."/>
            <person name="van der Lee T.A.J."/>
        </authorList>
    </citation>
    <scope>NUCLEOTIDE SEQUENCE [LARGE SCALE GENOMIC DNA]</scope>
    <source>
        <strain evidence="17 19">LEV6574</strain>
        <strain evidence="16 18">MB42</strain>
    </source>
</reference>
<dbReference type="InterPro" id="IPR014014">
    <property type="entry name" value="RNA_helicase_DEAD_Q_motif"/>
</dbReference>
<dbReference type="PROSITE" id="PS51194">
    <property type="entry name" value="HELICASE_CTER"/>
    <property type="match status" value="1"/>
</dbReference>
<proteinExistence type="inferred from homology"/>
<dbReference type="CDD" id="cd18787">
    <property type="entry name" value="SF2_C_DEAD"/>
    <property type="match status" value="1"/>
</dbReference>
<evidence type="ECO:0000256" key="7">
    <source>
        <dbReference type="ARBA" id="ARBA00022884"/>
    </source>
</evidence>
<comment type="catalytic activity">
    <reaction evidence="10">
        <text>ATP + H2O = ADP + phosphate + H(+)</text>
        <dbReference type="Rhea" id="RHEA:13065"/>
        <dbReference type="ChEBI" id="CHEBI:15377"/>
        <dbReference type="ChEBI" id="CHEBI:15378"/>
        <dbReference type="ChEBI" id="CHEBI:30616"/>
        <dbReference type="ChEBI" id="CHEBI:43474"/>
        <dbReference type="ChEBI" id="CHEBI:456216"/>
        <dbReference type="EC" id="3.6.4.13"/>
    </reaction>
</comment>
<keyword evidence="18" id="KW-1185">Reference proteome</keyword>
<keyword evidence="7" id="KW-0694">RNA-binding</keyword>
<dbReference type="AlphaFoldDB" id="A0A507CKV6"/>
<dbReference type="GO" id="GO:0003724">
    <property type="term" value="F:RNA helicase activity"/>
    <property type="evidence" value="ECO:0007669"/>
    <property type="project" value="UniProtKB-EC"/>
</dbReference>
<dbReference type="InterPro" id="IPR027417">
    <property type="entry name" value="P-loop_NTPase"/>
</dbReference>
<evidence type="ECO:0000256" key="10">
    <source>
        <dbReference type="ARBA" id="ARBA00047984"/>
    </source>
</evidence>
<evidence type="ECO:0000256" key="3">
    <source>
        <dbReference type="ARBA" id="ARBA00022741"/>
    </source>
</evidence>